<evidence type="ECO:0000313" key="6">
    <source>
        <dbReference type="Proteomes" id="UP000277773"/>
    </source>
</evidence>
<name>A0A1X1KTU2_STRMT</name>
<dbReference type="Proteomes" id="UP000193388">
    <property type="component" value="Unassembled WGS sequence"/>
</dbReference>
<dbReference type="Proteomes" id="UP000193849">
    <property type="component" value="Unassembled WGS sequence"/>
</dbReference>
<comment type="caution">
    <text evidence="2">The sequence shown here is derived from an EMBL/GenBank/DDBJ whole genome shotgun (WGS) entry which is preliminary data.</text>
</comment>
<evidence type="ECO:0000313" key="5">
    <source>
        <dbReference type="Proteomes" id="UP000193849"/>
    </source>
</evidence>
<evidence type="ECO:0000313" key="2">
    <source>
        <dbReference type="EMBL" id="ORP02800.1"/>
    </source>
</evidence>
<accession>A0A1X1KTU2</accession>
<dbReference type="EMBL" id="NCVD01000047">
    <property type="protein sequence ID" value="ORO89043.1"/>
    <property type="molecule type" value="Genomic_DNA"/>
</dbReference>
<reference evidence="3 6" key="3">
    <citation type="submission" date="2018-11" db="EMBL/GenBank/DDBJ databases">
        <title>Species Designations Belie Phenotypic and Genotypic Heterogeneity in Oral Streptococci.</title>
        <authorList>
            <person name="Velsko I."/>
        </authorList>
    </citation>
    <scope>NUCLEOTIDE SEQUENCE [LARGE SCALE GENOMIC DNA]</scope>
    <source>
        <strain evidence="3 6">BCC08</strain>
    </source>
</reference>
<sequence>MQLKQELIELLLKIGETNLNRSDLFSEEKPSLFLPEGRTIYLEGDHYYIVGVERGKINSEKKFANKEDILYDLLQSYVTRIASKNAWTNANGDFERYNSLLQEEQIRLFSIIDPKYGERRRKEATSKFSLLKKS</sequence>
<dbReference type="EMBL" id="RJPY01000005">
    <property type="protein sequence ID" value="RSJ97936.1"/>
    <property type="molecule type" value="Genomic_DNA"/>
</dbReference>
<evidence type="ECO:0008006" key="7">
    <source>
        <dbReference type="Google" id="ProtNLM"/>
    </source>
</evidence>
<dbReference type="RefSeq" id="WP_084928440.1">
    <property type="nucleotide sequence ID" value="NZ_CAMHBC010000001.1"/>
</dbReference>
<protein>
    <recommendedName>
        <fullName evidence="7">Immunity protein 63 domain-containing protein</fullName>
    </recommendedName>
</protein>
<reference evidence="4 5" key="1">
    <citation type="journal article" date="2016" name="Eur. J. Clin. Microbiol. Infect. Dis.">
        <title>Whole genome sequencing as a tool for phylogenetic analysis of clinical strains of Mitis group streptococci.</title>
        <authorList>
            <person name="Rasmussen L.H."/>
            <person name="Dargis R."/>
            <person name="Hojholt K."/>
            <person name="Christensen J.J."/>
            <person name="Skovgaard O."/>
            <person name="Justesen U.S."/>
            <person name="Rosenvinge F.S."/>
            <person name="Moser C."/>
            <person name="Lukjancenko O."/>
            <person name="Rasmussen S."/>
            <person name="Nielsen X.C."/>
        </authorList>
    </citation>
    <scope>NUCLEOTIDE SEQUENCE [LARGE SCALE GENOMIC DNA]</scope>
    <source>
        <strain evidence="2 4">B_5756_13</strain>
        <strain evidence="1 5">RH_777_07</strain>
    </source>
</reference>
<evidence type="ECO:0000313" key="3">
    <source>
        <dbReference type="EMBL" id="RSJ97936.1"/>
    </source>
</evidence>
<dbReference type="AlphaFoldDB" id="A0A1X1KTU2"/>
<proteinExistence type="predicted"/>
<gene>
    <name evidence="2" type="ORF">B7693_04595</name>
    <name evidence="1" type="ORF">B7702_05210</name>
    <name evidence="3" type="ORF">D8786_04935</name>
</gene>
<organism evidence="2 4">
    <name type="scientific">Streptococcus mitis</name>
    <dbReference type="NCBI Taxonomy" id="28037"/>
    <lineage>
        <taxon>Bacteria</taxon>
        <taxon>Bacillati</taxon>
        <taxon>Bacillota</taxon>
        <taxon>Bacilli</taxon>
        <taxon>Lactobacillales</taxon>
        <taxon>Streptococcaceae</taxon>
        <taxon>Streptococcus</taxon>
        <taxon>Streptococcus mitis group</taxon>
    </lineage>
</organism>
<dbReference type="Proteomes" id="UP000277773">
    <property type="component" value="Unassembled WGS sequence"/>
</dbReference>
<dbReference type="EMBL" id="NCVM01000026">
    <property type="protein sequence ID" value="ORP02800.1"/>
    <property type="molecule type" value="Genomic_DNA"/>
</dbReference>
<reference evidence="2" key="2">
    <citation type="submission" date="2017-04" db="EMBL/GenBank/DDBJ databases">
        <authorList>
            <person name="Afonso C.L."/>
            <person name="Miller P.J."/>
            <person name="Scott M.A."/>
            <person name="Spackman E."/>
            <person name="Goraichik I."/>
            <person name="Dimitrov K.M."/>
            <person name="Suarez D.L."/>
            <person name="Swayne D.E."/>
        </authorList>
    </citation>
    <scope>NUCLEOTIDE SEQUENCE</scope>
    <source>
        <strain evidence="2">B_5756_13</strain>
        <strain evidence="1">RH_777_07</strain>
    </source>
</reference>
<evidence type="ECO:0000313" key="1">
    <source>
        <dbReference type="EMBL" id="ORO89043.1"/>
    </source>
</evidence>
<evidence type="ECO:0000313" key="4">
    <source>
        <dbReference type="Proteomes" id="UP000193388"/>
    </source>
</evidence>